<keyword evidence="4" id="KW-1185">Reference proteome</keyword>
<feature type="region of interest" description="Disordered" evidence="1">
    <location>
        <begin position="1"/>
        <end position="67"/>
    </location>
</feature>
<evidence type="ECO:0000313" key="3">
    <source>
        <dbReference type="EMBL" id="MBO4205111.1"/>
    </source>
</evidence>
<dbReference type="InterPro" id="IPR025334">
    <property type="entry name" value="DUF4240"/>
</dbReference>
<evidence type="ECO:0000259" key="2">
    <source>
        <dbReference type="Pfam" id="PF14024"/>
    </source>
</evidence>
<sequence>MSRTSAPRRSRRARRSARPPSCRTDADTGRRDWKLPTPIAGRSTADPDVGGRRYSPPVTTNGAGQVPTADEEAQFWKLIETAWAACGPEPAQIRRALLGRDPAADDDNGDLYALEAWLDRFLAQLRGLCADLSSAELTVLDRVVERKLYDLDRRDVHEHTDGSDDGFLYCRGFIVAAGREFYDAVHADPAMAVMDAECETMCYFFAHLHDERFGDYPDTGSGISRESGRNPGGW</sequence>
<dbReference type="Proteomes" id="UP000823521">
    <property type="component" value="Unassembled WGS sequence"/>
</dbReference>
<feature type="compositionally biased region" description="Basic residues" evidence="1">
    <location>
        <begin position="1"/>
        <end position="17"/>
    </location>
</feature>
<evidence type="ECO:0000313" key="4">
    <source>
        <dbReference type="Proteomes" id="UP000823521"/>
    </source>
</evidence>
<comment type="caution">
    <text evidence="3">The sequence shown here is derived from an EMBL/GenBank/DDBJ whole genome shotgun (WGS) entry which is preliminary data.</text>
</comment>
<feature type="domain" description="DUF4240" evidence="2">
    <location>
        <begin position="122"/>
        <end position="190"/>
    </location>
</feature>
<gene>
    <name evidence="3" type="ORF">GSF22_03675</name>
</gene>
<organism evidence="3 4">
    <name type="scientific">Micromonospora echinofusca</name>
    <dbReference type="NCBI Taxonomy" id="47858"/>
    <lineage>
        <taxon>Bacteria</taxon>
        <taxon>Bacillati</taxon>
        <taxon>Actinomycetota</taxon>
        <taxon>Actinomycetes</taxon>
        <taxon>Micromonosporales</taxon>
        <taxon>Micromonosporaceae</taxon>
        <taxon>Micromonospora</taxon>
    </lineage>
</organism>
<protein>
    <submittedName>
        <fullName evidence="3">DUF4240 domain-containing protein</fullName>
    </submittedName>
</protein>
<dbReference type="EMBL" id="WVUH01000014">
    <property type="protein sequence ID" value="MBO4205111.1"/>
    <property type="molecule type" value="Genomic_DNA"/>
</dbReference>
<evidence type="ECO:0000256" key="1">
    <source>
        <dbReference type="SAM" id="MobiDB-lite"/>
    </source>
</evidence>
<accession>A0ABS3VKQ1</accession>
<reference evidence="3 4" key="1">
    <citation type="submission" date="2019-12" db="EMBL/GenBank/DDBJ databases">
        <title>Whole genome sequencing of endophytic Actinobacterium Micromonospora sp. MPMI6T.</title>
        <authorList>
            <person name="Evv R."/>
            <person name="Podile A.R."/>
        </authorList>
    </citation>
    <scope>NUCLEOTIDE SEQUENCE [LARGE SCALE GENOMIC DNA]</scope>
    <source>
        <strain evidence="3 4">MPMI6</strain>
    </source>
</reference>
<proteinExistence type="predicted"/>
<name>A0ABS3VKQ1_MICEH</name>
<dbReference type="Pfam" id="PF14024">
    <property type="entry name" value="DUF4240"/>
    <property type="match status" value="1"/>
</dbReference>
<feature type="compositionally biased region" description="Basic and acidic residues" evidence="1">
    <location>
        <begin position="24"/>
        <end position="34"/>
    </location>
</feature>